<protein>
    <submittedName>
        <fullName evidence="3">Kyphoscoliosis peptidase-like</fullName>
    </submittedName>
</protein>
<name>A0A8J4UBU7_CLAMG</name>
<dbReference type="InterPro" id="IPR052557">
    <property type="entry name" value="CAP/Cytokinesis_protein"/>
</dbReference>
<sequence length="444" mass="49638">SKMADVMVQKFSLPFLSCSSCHTQADEQPVTEQRSHQGSEQLAQETLKTAKDPNNNPNQNNSKLEYEDTSASKVREAQTPSTDPDLQDKDIVYSVANGNRLSAEAAASRHGTVQSYLTSDKQERDSSSAGNGQSKGQVSYKTVFEKWASLQCEEQRPSTKRQLSAESAAKCVAVRKRSTVASNKEEPAKPLSHTNPGSQPMKAGLPIRSSCQRQPRRQLFGSTGVFHKVDTHVISKGRELKEQGVFSPQRIARVITQGARNDLEKIRAIWVWLCHNIEYDLDGYLGLSPKLCTPEEVIKEGRGVCSGFSSICLEMCREVGIQCEEVSGYSKGIGHWPGHRLADKPSDHMWNAVWVKGQWGLLDACWGAGTVNMDTKTFVKRLDDFYFLTEPREFINSHFPDEENWQLLDSPISLEQFELKPLKTSAFYTLGLTLLQPTQYKITT</sequence>
<organism evidence="3 4">
    <name type="scientific">Clarias magur</name>
    <name type="common">Asian catfish</name>
    <name type="synonym">Macropteronotus magur</name>
    <dbReference type="NCBI Taxonomy" id="1594786"/>
    <lineage>
        <taxon>Eukaryota</taxon>
        <taxon>Metazoa</taxon>
        <taxon>Chordata</taxon>
        <taxon>Craniata</taxon>
        <taxon>Vertebrata</taxon>
        <taxon>Euteleostomi</taxon>
        <taxon>Actinopterygii</taxon>
        <taxon>Neopterygii</taxon>
        <taxon>Teleostei</taxon>
        <taxon>Ostariophysi</taxon>
        <taxon>Siluriformes</taxon>
        <taxon>Clariidae</taxon>
        <taxon>Clarias</taxon>
    </lineage>
</organism>
<dbReference type="SUPFAM" id="SSF54001">
    <property type="entry name" value="Cysteine proteinases"/>
    <property type="match status" value="1"/>
</dbReference>
<dbReference type="EMBL" id="QNUK01000354">
    <property type="protein sequence ID" value="KAF5894837.1"/>
    <property type="molecule type" value="Genomic_DNA"/>
</dbReference>
<proteinExistence type="predicted"/>
<dbReference type="InterPro" id="IPR038765">
    <property type="entry name" value="Papain-like_cys_pep_sf"/>
</dbReference>
<evidence type="ECO:0000256" key="1">
    <source>
        <dbReference type="SAM" id="MobiDB-lite"/>
    </source>
</evidence>
<evidence type="ECO:0000313" key="3">
    <source>
        <dbReference type="EMBL" id="KAF5894837.1"/>
    </source>
</evidence>
<dbReference type="PANTHER" id="PTHR46333">
    <property type="entry name" value="CYTOKINESIS PROTEIN 3"/>
    <property type="match status" value="1"/>
</dbReference>
<feature type="region of interest" description="Disordered" evidence="1">
    <location>
        <begin position="103"/>
        <end position="138"/>
    </location>
</feature>
<dbReference type="Proteomes" id="UP000727407">
    <property type="component" value="Unassembled WGS sequence"/>
</dbReference>
<dbReference type="Gene3D" id="3.10.620.30">
    <property type="match status" value="1"/>
</dbReference>
<comment type="caution">
    <text evidence="3">The sequence shown here is derived from an EMBL/GenBank/DDBJ whole genome shotgun (WGS) entry which is preliminary data.</text>
</comment>
<dbReference type="PANTHER" id="PTHR46333:SF4">
    <property type="entry name" value="TRANSGLUTAMINASE-LIKE DOMAIN-CONTAINING PROTEIN"/>
    <property type="match status" value="1"/>
</dbReference>
<dbReference type="Pfam" id="PF01841">
    <property type="entry name" value="Transglut_core"/>
    <property type="match status" value="1"/>
</dbReference>
<gene>
    <name evidence="3" type="ORF">DAT39_015461</name>
</gene>
<feature type="region of interest" description="Disordered" evidence="1">
    <location>
        <begin position="177"/>
        <end position="202"/>
    </location>
</feature>
<feature type="compositionally biased region" description="Polar residues" evidence="1">
    <location>
        <begin position="30"/>
        <end position="47"/>
    </location>
</feature>
<feature type="compositionally biased region" description="Polar residues" evidence="1">
    <location>
        <begin position="127"/>
        <end position="138"/>
    </location>
</feature>
<evidence type="ECO:0000313" key="4">
    <source>
        <dbReference type="Proteomes" id="UP000727407"/>
    </source>
</evidence>
<feature type="non-terminal residue" evidence="3">
    <location>
        <position position="1"/>
    </location>
</feature>
<feature type="domain" description="Transglutaminase-like" evidence="2">
    <location>
        <begin position="297"/>
        <end position="366"/>
    </location>
</feature>
<accession>A0A8J4UBU7</accession>
<dbReference type="GO" id="GO:0005737">
    <property type="term" value="C:cytoplasm"/>
    <property type="evidence" value="ECO:0007669"/>
    <property type="project" value="TreeGrafter"/>
</dbReference>
<dbReference type="AlphaFoldDB" id="A0A8J4UBU7"/>
<dbReference type="SMART" id="SM00460">
    <property type="entry name" value="TGc"/>
    <property type="match status" value="1"/>
</dbReference>
<keyword evidence="4" id="KW-1185">Reference proteome</keyword>
<dbReference type="OrthoDB" id="6129702at2759"/>
<feature type="region of interest" description="Disordered" evidence="1">
    <location>
        <begin position="23"/>
        <end position="90"/>
    </location>
</feature>
<evidence type="ECO:0000259" key="2">
    <source>
        <dbReference type="SMART" id="SM00460"/>
    </source>
</evidence>
<feature type="non-terminal residue" evidence="3">
    <location>
        <position position="444"/>
    </location>
</feature>
<reference evidence="3" key="1">
    <citation type="submission" date="2020-07" db="EMBL/GenBank/DDBJ databases">
        <title>Clarias magur genome sequencing, assembly and annotation.</title>
        <authorList>
            <person name="Kushwaha B."/>
            <person name="Kumar R."/>
            <person name="Das P."/>
            <person name="Joshi C.G."/>
            <person name="Kumar D."/>
            <person name="Nagpure N.S."/>
            <person name="Pandey M."/>
            <person name="Agarwal S."/>
            <person name="Srivastava S."/>
            <person name="Singh M."/>
            <person name="Sahoo L."/>
            <person name="Jayasankar P."/>
            <person name="Meher P.K."/>
            <person name="Koringa P.G."/>
            <person name="Iquebal M.A."/>
            <person name="Das S.P."/>
            <person name="Bit A."/>
            <person name="Patnaik S."/>
            <person name="Patel N."/>
            <person name="Shah T.M."/>
            <person name="Hinsu A."/>
            <person name="Jena J.K."/>
        </authorList>
    </citation>
    <scope>NUCLEOTIDE SEQUENCE</scope>
    <source>
        <strain evidence="3">CIFAMagur01</strain>
        <tissue evidence="3">Testis</tissue>
    </source>
</reference>
<dbReference type="InterPro" id="IPR002931">
    <property type="entry name" value="Transglutaminase-like"/>
</dbReference>